<comment type="caution">
    <text evidence="3">The sequence shown here is derived from an EMBL/GenBank/DDBJ whole genome shotgun (WGS) entry which is preliminary data.</text>
</comment>
<name>A0A6B3QDS0_STRTE</name>
<dbReference type="EMBL" id="JAAIFS010000001">
    <property type="protein sequence ID" value="NEV85760.1"/>
    <property type="molecule type" value="Genomic_DNA"/>
</dbReference>
<reference evidence="3" key="1">
    <citation type="journal article" date="2020" name="Microorganisms">
        <title>Isolation, Genomic and Metabolomic Characterization of Streptomyces tendae VITAKN with Quorum Sensing Inhibitory Activity from Southern India.</title>
        <authorList>
            <person name="Ishaque N.M."/>
            <person name="Burgsdorf I."/>
            <person name="Limlingan Malit J.J."/>
            <person name="Saha S."/>
            <person name="Teta R."/>
            <person name="Ewe D."/>
            <person name="Kannabiran K."/>
            <person name="Hrouzek P."/>
            <person name="Steindler L."/>
            <person name="Costantino V."/>
            <person name="Saurav K."/>
        </authorList>
    </citation>
    <scope>NUCLEOTIDE SEQUENCE</scope>
    <source>
        <strain evidence="3">VITAKN</strain>
    </source>
</reference>
<dbReference type="InterPro" id="IPR006016">
    <property type="entry name" value="UspA"/>
</dbReference>
<evidence type="ECO:0000259" key="2">
    <source>
        <dbReference type="Pfam" id="PF00582"/>
    </source>
</evidence>
<evidence type="ECO:0000256" key="1">
    <source>
        <dbReference type="ARBA" id="ARBA00008791"/>
    </source>
</evidence>
<sequence length="300" mass="31578">MTRTITVGIDGSPQSHAAAEWAAREAELRDLPVRLLHVWEPAPAVLAQDPVLGAKTHQHWTERVPQKVGDGLRLRHPGVVVTSDQRSGPPADTLVRDADGVELLVLGTRAPSGLRGFLAGSVGQSVIAHSDAPVVLVRAGEQEADEHVTDCVGVPSAATAFRPVVVGLDVSSPDDGVLAFAFDEAQRRGTAVHVVSGWQPPPYYPSLVAGVVADQGVARRKAADLTRLLLPWRQTYPDVEVVEVSRPGSPAHLLVDASKEASLVVVGRRIRPAPLGAHIGAVARAVLHHVGAPVAVVAHP</sequence>
<evidence type="ECO:0000313" key="3">
    <source>
        <dbReference type="EMBL" id="NEV85760.1"/>
    </source>
</evidence>
<dbReference type="Pfam" id="PF00582">
    <property type="entry name" value="Usp"/>
    <property type="match status" value="2"/>
</dbReference>
<dbReference type="InterPro" id="IPR006015">
    <property type="entry name" value="Universal_stress_UspA"/>
</dbReference>
<dbReference type="PRINTS" id="PR01438">
    <property type="entry name" value="UNVRSLSTRESS"/>
</dbReference>
<comment type="similarity">
    <text evidence="1">Belongs to the universal stress protein A family.</text>
</comment>
<dbReference type="PANTHER" id="PTHR46268">
    <property type="entry name" value="STRESS RESPONSE PROTEIN NHAX"/>
    <property type="match status" value="1"/>
</dbReference>
<dbReference type="InterPro" id="IPR014729">
    <property type="entry name" value="Rossmann-like_a/b/a_fold"/>
</dbReference>
<feature type="domain" description="UspA" evidence="2">
    <location>
        <begin position="161"/>
        <end position="297"/>
    </location>
</feature>
<proteinExistence type="inferred from homology"/>
<organism evidence="3">
    <name type="scientific">Streptomyces tendae</name>
    <dbReference type="NCBI Taxonomy" id="1932"/>
    <lineage>
        <taxon>Bacteria</taxon>
        <taxon>Bacillati</taxon>
        <taxon>Actinomycetota</taxon>
        <taxon>Actinomycetes</taxon>
        <taxon>Kitasatosporales</taxon>
        <taxon>Streptomycetaceae</taxon>
        <taxon>Streptomyces</taxon>
    </lineage>
</organism>
<dbReference type="CDD" id="cd00293">
    <property type="entry name" value="USP-like"/>
    <property type="match status" value="1"/>
</dbReference>
<dbReference type="Gene3D" id="3.40.50.620">
    <property type="entry name" value="HUPs"/>
    <property type="match status" value="2"/>
</dbReference>
<protein>
    <submittedName>
        <fullName evidence="3">Universal stress protein</fullName>
    </submittedName>
</protein>
<gene>
    <name evidence="3" type="ORF">GUR47_03540</name>
</gene>
<dbReference type="PANTHER" id="PTHR46268:SF6">
    <property type="entry name" value="UNIVERSAL STRESS PROTEIN UP12"/>
    <property type="match status" value="1"/>
</dbReference>
<feature type="domain" description="UspA" evidence="2">
    <location>
        <begin position="1"/>
        <end position="138"/>
    </location>
</feature>
<dbReference type="RefSeq" id="WP_164457519.1">
    <property type="nucleotide sequence ID" value="NZ_JAAIFS010000001.1"/>
</dbReference>
<dbReference type="SUPFAM" id="SSF52402">
    <property type="entry name" value="Adenine nucleotide alpha hydrolases-like"/>
    <property type="match status" value="2"/>
</dbReference>
<accession>A0A6B3QDS0</accession>
<dbReference type="AlphaFoldDB" id="A0A6B3QDS0"/>